<keyword evidence="3" id="KW-1185">Reference proteome</keyword>
<sequence length="278" mass="31653">MKPLIYPISNPNGSIELNLAGRVEELDRWSSRWSSWSSRWLPPSSFACPVELRPCIKSFLAPHVPYAPNAPKDLFQRTKHAYKRSYSQKSEDCSRRSIENQRPNRTAGWPRNDVPRSAKTISVRLKSRPKSNPADHVTTRETSRGRPSHNLHATPRTTMPREPGSKASRPRNLLTYHGRCPSEPGRTSHVRPRNHRPIPSVRPRRPTVNHPATTVPTRPRPDCPADRPDRPSERRGRPEAVFEAQSAQFKPKAGADLARLGLAAFSYLVHYKYFFLAL</sequence>
<name>A0A6D2J5B6_9BRAS</name>
<organism evidence="2 3">
    <name type="scientific">Microthlaspi erraticum</name>
    <dbReference type="NCBI Taxonomy" id="1685480"/>
    <lineage>
        <taxon>Eukaryota</taxon>
        <taxon>Viridiplantae</taxon>
        <taxon>Streptophyta</taxon>
        <taxon>Embryophyta</taxon>
        <taxon>Tracheophyta</taxon>
        <taxon>Spermatophyta</taxon>
        <taxon>Magnoliopsida</taxon>
        <taxon>eudicotyledons</taxon>
        <taxon>Gunneridae</taxon>
        <taxon>Pentapetalae</taxon>
        <taxon>rosids</taxon>
        <taxon>malvids</taxon>
        <taxon>Brassicales</taxon>
        <taxon>Brassicaceae</taxon>
        <taxon>Coluteocarpeae</taxon>
        <taxon>Microthlaspi</taxon>
    </lineage>
</organism>
<feature type="compositionally biased region" description="Basic residues" evidence="1">
    <location>
        <begin position="188"/>
        <end position="207"/>
    </location>
</feature>
<feature type="region of interest" description="Disordered" evidence="1">
    <location>
        <begin position="81"/>
        <end position="239"/>
    </location>
</feature>
<dbReference type="AlphaFoldDB" id="A0A6D2J5B6"/>
<evidence type="ECO:0000256" key="1">
    <source>
        <dbReference type="SAM" id="MobiDB-lite"/>
    </source>
</evidence>
<feature type="compositionally biased region" description="Basic and acidic residues" evidence="1">
    <location>
        <begin position="219"/>
        <end position="239"/>
    </location>
</feature>
<evidence type="ECO:0000313" key="2">
    <source>
        <dbReference type="EMBL" id="CAA7034305.1"/>
    </source>
</evidence>
<comment type="caution">
    <text evidence="2">The sequence shown here is derived from an EMBL/GenBank/DDBJ whole genome shotgun (WGS) entry which is preliminary data.</text>
</comment>
<proteinExistence type="predicted"/>
<dbReference type="Proteomes" id="UP000467841">
    <property type="component" value="Unassembled WGS sequence"/>
</dbReference>
<reference evidence="2" key="1">
    <citation type="submission" date="2020-01" db="EMBL/GenBank/DDBJ databases">
        <authorList>
            <person name="Mishra B."/>
        </authorList>
    </citation>
    <scope>NUCLEOTIDE SEQUENCE [LARGE SCALE GENOMIC DNA]</scope>
</reference>
<evidence type="ECO:0000313" key="3">
    <source>
        <dbReference type="Proteomes" id="UP000467841"/>
    </source>
</evidence>
<feature type="compositionally biased region" description="Basic and acidic residues" evidence="1">
    <location>
        <begin position="89"/>
        <end position="99"/>
    </location>
</feature>
<accession>A0A6D2J5B6</accession>
<dbReference type="EMBL" id="CACVBM020001144">
    <property type="protein sequence ID" value="CAA7034305.1"/>
    <property type="molecule type" value="Genomic_DNA"/>
</dbReference>
<protein>
    <submittedName>
        <fullName evidence="2">Uncharacterized protein</fullName>
    </submittedName>
</protein>
<gene>
    <name evidence="2" type="ORF">MERR_LOCUS21540</name>
</gene>